<dbReference type="RefSeq" id="WP_141429890.1">
    <property type="nucleotide sequence ID" value="NZ_AP019736.1"/>
</dbReference>
<dbReference type="GeneID" id="98674382"/>
<dbReference type="GO" id="GO:0004222">
    <property type="term" value="F:metalloendopeptidase activity"/>
    <property type="evidence" value="ECO:0007669"/>
    <property type="project" value="TreeGrafter"/>
</dbReference>
<dbReference type="Gene3D" id="2.70.70.10">
    <property type="entry name" value="Glucose Permease (Domain IIA)"/>
    <property type="match status" value="1"/>
</dbReference>
<keyword evidence="4" id="KW-1185">Reference proteome</keyword>
<dbReference type="AlphaFoldDB" id="A0A4Y1X3K0"/>
<accession>A0A4Y1X3K0</accession>
<evidence type="ECO:0000259" key="2">
    <source>
        <dbReference type="PROSITE" id="PS51782"/>
    </source>
</evidence>
<dbReference type="Pfam" id="PF01476">
    <property type="entry name" value="LysM"/>
    <property type="match status" value="1"/>
</dbReference>
<dbReference type="SUPFAM" id="SSF51261">
    <property type="entry name" value="Duplicated hybrid motif"/>
    <property type="match status" value="1"/>
</dbReference>
<proteinExistence type="predicted"/>
<dbReference type="KEGG" id="ada:A5CPEGH6_23980"/>
<dbReference type="CDD" id="cd12797">
    <property type="entry name" value="M23_peptidase"/>
    <property type="match status" value="1"/>
</dbReference>
<dbReference type="Gene3D" id="3.10.350.10">
    <property type="entry name" value="LysM domain"/>
    <property type="match status" value="1"/>
</dbReference>
<dbReference type="EMBL" id="AP019736">
    <property type="protein sequence ID" value="BBL07760.1"/>
    <property type="molecule type" value="Genomic_DNA"/>
</dbReference>
<dbReference type="Proteomes" id="UP000319374">
    <property type="component" value="Chromosome"/>
</dbReference>
<dbReference type="InterPro" id="IPR036779">
    <property type="entry name" value="LysM_dom_sf"/>
</dbReference>
<name>A0A4Y1X3K0_9BACT</name>
<evidence type="ECO:0000313" key="4">
    <source>
        <dbReference type="Proteomes" id="UP000319374"/>
    </source>
</evidence>
<dbReference type="PANTHER" id="PTHR21666">
    <property type="entry name" value="PEPTIDASE-RELATED"/>
    <property type="match status" value="1"/>
</dbReference>
<dbReference type="InterPro" id="IPR050570">
    <property type="entry name" value="Cell_wall_metabolism_enzyme"/>
</dbReference>
<dbReference type="CDD" id="cd00118">
    <property type="entry name" value="LysM"/>
    <property type="match status" value="1"/>
</dbReference>
<feature type="signal peptide" evidence="1">
    <location>
        <begin position="1"/>
        <end position="19"/>
    </location>
</feature>
<dbReference type="InterPro" id="IPR011055">
    <property type="entry name" value="Dup_hybrid_motif"/>
</dbReference>
<dbReference type="SUPFAM" id="SSF54106">
    <property type="entry name" value="LysM domain"/>
    <property type="match status" value="1"/>
</dbReference>
<dbReference type="InterPro" id="IPR016047">
    <property type="entry name" value="M23ase_b-sheet_dom"/>
</dbReference>
<feature type="domain" description="LysM" evidence="2">
    <location>
        <begin position="354"/>
        <end position="398"/>
    </location>
</feature>
<evidence type="ECO:0000313" key="3">
    <source>
        <dbReference type="EMBL" id="BBL07760.1"/>
    </source>
</evidence>
<dbReference type="PROSITE" id="PS51782">
    <property type="entry name" value="LYSM"/>
    <property type="match status" value="1"/>
</dbReference>
<organism evidence="3 4">
    <name type="scientific">Alistipes dispar</name>
    <dbReference type="NCBI Taxonomy" id="2585119"/>
    <lineage>
        <taxon>Bacteria</taxon>
        <taxon>Pseudomonadati</taxon>
        <taxon>Bacteroidota</taxon>
        <taxon>Bacteroidia</taxon>
        <taxon>Bacteroidales</taxon>
        <taxon>Rikenellaceae</taxon>
        <taxon>Alistipes</taxon>
    </lineage>
</organism>
<gene>
    <name evidence="3" type="ORF">A5CPEGH6_23980</name>
</gene>
<feature type="chain" id="PRO_5021467430" description="LysM domain-containing protein" evidence="1">
    <location>
        <begin position="20"/>
        <end position="399"/>
    </location>
</feature>
<evidence type="ECO:0000256" key="1">
    <source>
        <dbReference type="SAM" id="SignalP"/>
    </source>
</evidence>
<dbReference type="Pfam" id="PF01551">
    <property type="entry name" value="Peptidase_M23"/>
    <property type="match status" value="1"/>
</dbReference>
<dbReference type="PANTHER" id="PTHR21666:SF270">
    <property type="entry name" value="MUREIN HYDROLASE ACTIVATOR ENVC"/>
    <property type="match status" value="1"/>
</dbReference>
<dbReference type="SMART" id="SM00257">
    <property type="entry name" value="LysM"/>
    <property type="match status" value="1"/>
</dbReference>
<protein>
    <recommendedName>
        <fullName evidence="2">LysM domain-containing protein</fullName>
    </recommendedName>
</protein>
<keyword evidence="1" id="KW-0732">Signal</keyword>
<dbReference type="InterPro" id="IPR018392">
    <property type="entry name" value="LysM"/>
</dbReference>
<reference evidence="4" key="1">
    <citation type="submission" date="2019-06" db="EMBL/GenBank/DDBJ databases">
        <title>Alistipes onderdonkii subsp. vulgaris subsp. nov., Alistipes dispar sp. nov. and Alistipes communis sp. nov., isolated from human faeces, and creation of Alistipes onderdonkii subsp. onderdonkii subsp. nov.</title>
        <authorList>
            <person name="Sakamoto M."/>
            <person name="Ikeyama N."/>
            <person name="Ogata Y."/>
            <person name="Suda W."/>
            <person name="Iino T."/>
            <person name="Hattori M."/>
            <person name="Ohkuma M."/>
        </authorList>
    </citation>
    <scope>NUCLEOTIDE SEQUENCE [LARGE SCALE GENOMIC DNA]</scope>
    <source>
        <strain evidence="4">5CPEGH6</strain>
    </source>
</reference>
<dbReference type="OrthoDB" id="9805070at2"/>
<sequence length="399" mass="44947">MKKYLLLFAALSLASAATARNPRKTSRAARLQAAEAAADSLRAVTTRQAAVIDSLQCIAVCPEEEECAPAEEPRRAEPDPRTPEQIAADSVADMRRRMERKEIRSTFDTESLTVIDTLDSGNEALYVVLFSDNSWKYVRNREVAKDSTIFEKYWDTKSLFPYSSVTKADIPESVVVTLVDSASGFHYPYKGAVNPRGKFGLRRGRRHQGVDLPLRMRDTIYATFCGRVRISQTVRGYGNLVIIRHDNGLETYYGHLAERLVEPNQWVEAGEVIGLGGSTGRSTGPHLHFETRYYGQSFDPERLIDFKRGILNREVFLLKRSFLSIYSNAGQDFDDEEANEKQDKQEAAERAAMRYHKIRSGDTLGHLAVKYGTTVKRICALNGIKPTTTLRIGRTLRVR</sequence>